<gene>
    <name evidence="1" type="ORF">SAMN04487931_10824</name>
</gene>
<keyword evidence="2" id="KW-1185">Reference proteome</keyword>
<organism evidence="1 2">
    <name type="scientific">Desulfobacula phenolica</name>
    <dbReference type="NCBI Taxonomy" id="90732"/>
    <lineage>
        <taxon>Bacteria</taxon>
        <taxon>Pseudomonadati</taxon>
        <taxon>Thermodesulfobacteriota</taxon>
        <taxon>Desulfobacteria</taxon>
        <taxon>Desulfobacterales</taxon>
        <taxon>Desulfobacteraceae</taxon>
        <taxon>Desulfobacula</taxon>
    </lineage>
</organism>
<dbReference type="EMBL" id="FNLL01000008">
    <property type="protein sequence ID" value="SDU40941.1"/>
    <property type="molecule type" value="Genomic_DNA"/>
</dbReference>
<evidence type="ECO:0000313" key="2">
    <source>
        <dbReference type="Proteomes" id="UP000199608"/>
    </source>
</evidence>
<protein>
    <submittedName>
        <fullName evidence="1">Uncharacterized protein</fullName>
    </submittedName>
</protein>
<sequence>MAQNLEEIRKEKSRLFPRLKSVRYGRHQASSGAFKEAFNNGKGFILFRIALEQKKRTFILYNYFICLYKS</sequence>
<dbReference type="Proteomes" id="UP000199608">
    <property type="component" value="Unassembled WGS sequence"/>
</dbReference>
<accession>A0A1H2IA75</accession>
<name>A0A1H2IA75_9BACT</name>
<dbReference type="AlphaFoldDB" id="A0A1H2IA75"/>
<proteinExistence type="predicted"/>
<evidence type="ECO:0000313" key="1">
    <source>
        <dbReference type="EMBL" id="SDU40941.1"/>
    </source>
</evidence>
<reference evidence="2" key="1">
    <citation type="submission" date="2016-10" db="EMBL/GenBank/DDBJ databases">
        <authorList>
            <person name="Varghese N."/>
            <person name="Submissions S."/>
        </authorList>
    </citation>
    <scope>NUCLEOTIDE SEQUENCE [LARGE SCALE GENOMIC DNA]</scope>
    <source>
        <strain evidence="2">DSM 3384</strain>
    </source>
</reference>